<dbReference type="Proteomes" id="UP000594263">
    <property type="component" value="Unplaced"/>
</dbReference>
<feature type="transmembrane region" description="Helical" evidence="8">
    <location>
        <begin position="283"/>
        <end position="305"/>
    </location>
</feature>
<organism evidence="11 12">
    <name type="scientific">Kalanchoe fedtschenkoi</name>
    <name type="common">Lavender scallops</name>
    <name type="synonym">South American air plant</name>
    <dbReference type="NCBI Taxonomy" id="63787"/>
    <lineage>
        <taxon>Eukaryota</taxon>
        <taxon>Viridiplantae</taxon>
        <taxon>Streptophyta</taxon>
        <taxon>Embryophyta</taxon>
        <taxon>Tracheophyta</taxon>
        <taxon>Spermatophyta</taxon>
        <taxon>Magnoliopsida</taxon>
        <taxon>eudicotyledons</taxon>
        <taxon>Gunneridae</taxon>
        <taxon>Pentapetalae</taxon>
        <taxon>Saxifragales</taxon>
        <taxon>Crassulaceae</taxon>
        <taxon>Kalanchoe</taxon>
    </lineage>
</organism>
<evidence type="ECO:0000256" key="3">
    <source>
        <dbReference type="ARBA" id="ARBA00011489"/>
    </source>
</evidence>
<evidence type="ECO:0000256" key="2">
    <source>
        <dbReference type="ARBA" id="ARBA00007651"/>
    </source>
</evidence>
<evidence type="ECO:0000256" key="8">
    <source>
        <dbReference type="RuleBase" id="RU361233"/>
    </source>
</evidence>
<evidence type="ECO:0000313" key="11">
    <source>
        <dbReference type="EnsemblPlants" id="Kaladp0024s0042.1.v1.1"/>
    </source>
</evidence>
<dbReference type="OMA" id="RVCEVAM"/>
<evidence type="ECO:0000256" key="5">
    <source>
        <dbReference type="ARBA" id="ARBA00022692"/>
    </source>
</evidence>
<evidence type="ECO:0000259" key="10">
    <source>
        <dbReference type="Pfam" id="PF04535"/>
    </source>
</evidence>
<feature type="region of interest" description="Disordered" evidence="9">
    <location>
        <begin position="1"/>
        <end position="120"/>
    </location>
</feature>
<protein>
    <recommendedName>
        <fullName evidence="8">CASP-like protein</fullName>
    </recommendedName>
</protein>
<feature type="compositionally biased region" description="Low complexity" evidence="9">
    <location>
        <begin position="92"/>
        <end position="108"/>
    </location>
</feature>
<evidence type="ECO:0000256" key="6">
    <source>
        <dbReference type="ARBA" id="ARBA00022989"/>
    </source>
</evidence>
<feature type="domain" description="Casparian strip membrane protein" evidence="10">
    <location>
        <begin position="158"/>
        <end position="292"/>
    </location>
</feature>
<dbReference type="Gramene" id="Kaladp0024s0042.1.v1.1">
    <property type="protein sequence ID" value="Kaladp0024s0042.1.v1.1"/>
    <property type="gene ID" value="Kaladp0024s0042.v1.1"/>
</dbReference>
<comment type="similarity">
    <text evidence="2 8">Belongs to the Casparian strip membrane proteins (CASP) family.</text>
</comment>
<comment type="subunit">
    <text evidence="3 8">Homodimer and heterodimers.</text>
</comment>
<dbReference type="PANTHER" id="PTHR33573">
    <property type="entry name" value="CASP-LIKE PROTEIN 4A4"/>
    <property type="match status" value="1"/>
</dbReference>
<keyword evidence="4 8" id="KW-1003">Cell membrane</keyword>
<evidence type="ECO:0000313" key="12">
    <source>
        <dbReference type="Proteomes" id="UP000594263"/>
    </source>
</evidence>
<keyword evidence="12" id="KW-1185">Reference proteome</keyword>
<sequence>MAEKAMRKPKSESQKRMPSFTEDDDDGEESASSPLRFHSPLRSDEPETAAATALAISPVAKPIVPLRSKRRRHFAPYPSQRTIRPSLPPSPLSRHSNPPRAAAEGFNAGEEEDVETPVTLEKSDSPLQVAVVVREESAEEGRRRSVGAILRRSRKAEAVERAALGIRVCEVAMCVVSFAVMATNKTQGWSGDSFDRYKEYRYCLCVAIIAFVYSGFQAMDLACSLATGRHLIQHVLRYHFDFCMDQILAYLLISASSSAATRVNDWESNWGKDEVTQKATASVSTAFLAFIFFAVSSVISGYNTVVVRNSNS</sequence>
<dbReference type="PANTHER" id="PTHR33573:SF50">
    <property type="entry name" value="CASP-LIKE PROTEIN 4A3"/>
    <property type="match status" value="1"/>
</dbReference>
<evidence type="ECO:0000256" key="1">
    <source>
        <dbReference type="ARBA" id="ARBA00004651"/>
    </source>
</evidence>
<evidence type="ECO:0000256" key="4">
    <source>
        <dbReference type="ARBA" id="ARBA00022475"/>
    </source>
</evidence>
<dbReference type="EnsemblPlants" id="Kaladp0024s0042.1.v1.1">
    <property type="protein sequence ID" value="Kaladp0024s0042.1.v1.1"/>
    <property type="gene ID" value="Kaladp0024s0042.v1.1"/>
</dbReference>
<dbReference type="GO" id="GO:0005886">
    <property type="term" value="C:plasma membrane"/>
    <property type="evidence" value="ECO:0007669"/>
    <property type="project" value="UniProtKB-SubCell"/>
</dbReference>
<keyword evidence="6 8" id="KW-1133">Transmembrane helix</keyword>
<comment type="subcellular location">
    <subcellularLocation>
        <location evidence="1 8">Cell membrane</location>
        <topology evidence="1 8">Multi-pass membrane protein</topology>
    </subcellularLocation>
</comment>
<keyword evidence="5 8" id="KW-0812">Transmembrane</keyword>
<comment type="caution">
    <text evidence="8">Lacks conserved residue(s) required for the propagation of feature annotation.</text>
</comment>
<reference evidence="11" key="1">
    <citation type="submission" date="2021-01" db="UniProtKB">
        <authorList>
            <consortium name="EnsemblPlants"/>
        </authorList>
    </citation>
    <scope>IDENTIFICATION</scope>
</reference>
<feature type="transmembrane region" description="Helical" evidence="8">
    <location>
        <begin position="200"/>
        <end position="226"/>
    </location>
</feature>
<accession>A0A7N0T5Q0</accession>
<dbReference type="Pfam" id="PF04535">
    <property type="entry name" value="CASP_dom"/>
    <property type="match status" value="1"/>
</dbReference>
<name>A0A7N0T5Q0_KALFE</name>
<evidence type="ECO:0000256" key="9">
    <source>
        <dbReference type="SAM" id="MobiDB-lite"/>
    </source>
</evidence>
<dbReference type="InterPro" id="IPR006702">
    <property type="entry name" value="CASP_dom"/>
</dbReference>
<evidence type="ECO:0000256" key="7">
    <source>
        <dbReference type="ARBA" id="ARBA00023136"/>
    </source>
</evidence>
<feature type="compositionally biased region" description="Basic and acidic residues" evidence="9">
    <location>
        <begin position="1"/>
        <end position="15"/>
    </location>
</feature>
<proteinExistence type="inferred from homology"/>
<dbReference type="AlphaFoldDB" id="A0A7N0T5Q0"/>
<keyword evidence="7 8" id="KW-0472">Membrane</keyword>